<protein>
    <submittedName>
        <fullName evidence="6">Guanine deaminase</fullName>
        <ecNumber evidence="6">3.5.4.3</ecNumber>
    </submittedName>
</protein>
<dbReference type="SUPFAM" id="SSF51556">
    <property type="entry name" value="Metallo-dependent hydrolases"/>
    <property type="match status" value="1"/>
</dbReference>
<name>A0A841R3G4_9FIRM</name>
<keyword evidence="7" id="KW-1185">Reference proteome</keyword>
<dbReference type="InterPro" id="IPR011059">
    <property type="entry name" value="Metal-dep_hydrolase_composite"/>
</dbReference>
<evidence type="ECO:0000313" key="7">
    <source>
        <dbReference type="Proteomes" id="UP000591941"/>
    </source>
</evidence>
<dbReference type="OrthoDB" id="9807210at2"/>
<dbReference type="Gene3D" id="3.20.20.140">
    <property type="entry name" value="Metal-dependent hydrolases"/>
    <property type="match status" value="1"/>
</dbReference>
<evidence type="ECO:0000256" key="3">
    <source>
        <dbReference type="ARBA" id="ARBA00022801"/>
    </source>
</evidence>
<evidence type="ECO:0000256" key="1">
    <source>
        <dbReference type="ARBA" id="ARBA00001947"/>
    </source>
</evidence>
<keyword evidence="2" id="KW-0479">Metal-binding</keyword>
<dbReference type="GeneID" id="93486658"/>
<organism evidence="6 7">
    <name type="scientific">Negativicoccus succinicivorans</name>
    <dbReference type="NCBI Taxonomy" id="620903"/>
    <lineage>
        <taxon>Bacteria</taxon>
        <taxon>Bacillati</taxon>
        <taxon>Bacillota</taxon>
        <taxon>Negativicutes</taxon>
        <taxon>Veillonellales</taxon>
        <taxon>Veillonellaceae</taxon>
        <taxon>Negativicoccus</taxon>
    </lineage>
</organism>
<sequence length="454" mass="49218">MTLPAKHHFVLGTAFHAPAWGEVEVLADALFEINGAGTLERVLLPRDADYAKAVDDARAKGELEELSATQYLLPGFVDLHIHAPQWENIGNALHVPLEDWLQKYTFPLEQSLADGEKAASVFADLVMRSLANGTTTALYYGTQNVDATVLLGEVCQTLGQRAALGKVVMDNPEQCPDYYRDASAGAGIAGTEETIERIMALTDERQLLTPVITPRFVPSCTPAALKGLGELAERYPIPIQTHLSESDWQAGYAHEHFGTSDAQVLDSFGLLTDRAVMGHATQLTETEAELVAERGSTISHCPISNAFFGNAVYPVRRRHAQGVKAGLGTDVSGGFAPSIYANIRQAIISSRMLEDGVDANLPAASRGVAESRIDFRHAFYMATTAGGKALHQNIGLFLPGYHWDVQLIDVAAPHSDIVLYSEDDTQSVLQKILFTANRANITKVWVQGQLVSGR</sequence>
<dbReference type="GO" id="GO:0005829">
    <property type="term" value="C:cytosol"/>
    <property type="evidence" value="ECO:0007669"/>
    <property type="project" value="TreeGrafter"/>
</dbReference>
<dbReference type="GO" id="GO:0008270">
    <property type="term" value="F:zinc ion binding"/>
    <property type="evidence" value="ECO:0007669"/>
    <property type="project" value="TreeGrafter"/>
</dbReference>
<dbReference type="PANTHER" id="PTHR11271:SF6">
    <property type="entry name" value="GUANINE DEAMINASE"/>
    <property type="match status" value="1"/>
</dbReference>
<evidence type="ECO:0000256" key="4">
    <source>
        <dbReference type="ARBA" id="ARBA00022833"/>
    </source>
</evidence>
<dbReference type="InterPro" id="IPR032466">
    <property type="entry name" value="Metal_Hydrolase"/>
</dbReference>
<comment type="cofactor">
    <cofactor evidence="1">
        <name>Zn(2+)</name>
        <dbReference type="ChEBI" id="CHEBI:29105"/>
    </cofactor>
</comment>
<evidence type="ECO:0000256" key="2">
    <source>
        <dbReference type="ARBA" id="ARBA00022723"/>
    </source>
</evidence>
<evidence type="ECO:0000313" key="6">
    <source>
        <dbReference type="EMBL" id="MBB6478333.1"/>
    </source>
</evidence>
<gene>
    <name evidence="6" type="ORF">HNR45_001404</name>
</gene>
<dbReference type="Proteomes" id="UP000591941">
    <property type="component" value="Unassembled WGS sequence"/>
</dbReference>
<dbReference type="InterPro" id="IPR051607">
    <property type="entry name" value="Metallo-dep_hydrolases"/>
</dbReference>
<dbReference type="AlphaFoldDB" id="A0A841R3G4"/>
<dbReference type="GO" id="GO:0046098">
    <property type="term" value="P:guanine metabolic process"/>
    <property type="evidence" value="ECO:0007669"/>
    <property type="project" value="TreeGrafter"/>
</dbReference>
<reference evidence="6 7" key="1">
    <citation type="submission" date="2020-08" db="EMBL/GenBank/DDBJ databases">
        <title>Genomic Encyclopedia of Type Strains, Phase IV (KMG-IV): sequencing the most valuable type-strain genomes for metagenomic binning, comparative biology and taxonomic classification.</title>
        <authorList>
            <person name="Goeker M."/>
        </authorList>
    </citation>
    <scope>NUCLEOTIDE SEQUENCE [LARGE SCALE GENOMIC DNA]</scope>
    <source>
        <strain evidence="6 7">DSM 21255</strain>
    </source>
</reference>
<evidence type="ECO:0000259" key="5">
    <source>
        <dbReference type="Pfam" id="PF01979"/>
    </source>
</evidence>
<keyword evidence="3 6" id="KW-0378">Hydrolase</keyword>
<dbReference type="InterPro" id="IPR006680">
    <property type="entry name" value="Amidohydro-rel"/>
</dbReference>
<dbReference type="Pfam" id="PF01979">
    <property type="entry name" value="Amidohydro_1"/>
    <property type="match status" value="1"/>
</dbReference>
<dbReference type="EMBL" id="JACHHI010000008">
    <property type="protein sequence ID" value="MBB6478333.1"/>
    <property type="molecule type" value="Genomic_DNA"/>
</dbReference>
<keyword evidence="4" id="KW-0862">Zinc</keyword>
<feature type="domain" description="Amidohydrolase-related" evidence="5">
    <location>
        <begin position="71"/>
        <end position="451"/>
    </location>
</feature>
<dbReference type="EC" id="3.5.4.3" evidence="6"/>
<dbReference type="GO" id="GO:0008892">
    <property type="term" value="F:guanine deaminase activity"/>
    <property type="evidence" value="ECO:0007669"/>
    <property type="project" value="UniProtKB-EC"/>
</dbReference>
<dbReference type="Gene3D" id="2.30.40.10">
    <property type="entry name" value="Urease, subunit C, domain 1"/>
    <property type="match status" value="1"/>
</dbReference>
<accession>A0A841R3G4</accession>
<proteinExistence type="predicted"/>
<dbReference type="PANTHER" id="PTHR11271">
    <property type="entry name" value="GUANINE DEAMINASE"/>
    <property type="match status" value="1"/>
</dbReference>
<dbReference type="RefSeq" id="WP_159823363.1">
    <property type="nucleotide sequence ID" value="NZ_CABWNB010000006.1"/>
</dbReference>
<comment type="caution">
    <text evidence="6">The sequence shown here is derived from an EMBL/GenBank/DDBJ whole genome shotgun (WGS) entry which is preliminary data.</text>
</comment>
<dbReference type="SUPFAM" id="SSF51338">
    <property type="entry name" value="Composite domain of metallo-dependent hydrolases"/>
    <property type="match status" value="1"/>
</dbReference>